<evidence type="ECO:0000313" key="6">
    <source>
        <dbReference type="EMBL" id="GER42519.1"/>
    </source>
</evidence>
<dbReference type="Gene3D" id="1.10.1200.270">
    <property type="entry name" value="Methyltransferase, alpha-helical capping domain"/>
    <property type="match status" value="1"/>
</dbReference>
<evidence type="ECO:0000256" key="4">
    <source>
        <dbReference type="ARBA" id="ARBA00022723"/>
    </source>
</evidence>
<organism evidence="6 7">
    <name type="scientific">Striga asiatica</name>
    <name type="common">Asiatic witchweed</name>
    <name type="synonym">Buchnera asiatica</name>
    <dbReference type="NCBI Taxonomy" id="4170"/>
    <lineage>
        <taxon>Eukaryota</taxon>
        <taxon>Viridiplantae</taxon>
        <taxon>Streptophyta</taxon>
        <taxon>Embryophyta</taxon>
        <taxon>Tracheophyta</taxon>
        <taxon>Spermatophyta</taxon>
        <taxon>Magnoliopsida</taxon>
        <taxon>eudicotyledons</taxon>
        <taxon>Gunneridae</taxon>
        <taxon>Pentapetalae</taxon>
        <taxon>asterids</taxon>
        <taxon>lamiids</taxon>
        <taxon>Lamiales</taxon>
        <taxon>Orobanchaceae</taxon>
        <taxon>Buchnereae</taxon>
        <taxon>Striga</taxon>
    </lineage>
</organism>
<accession>A0A5A7QB97</accession>
<name>A0A5A7QB97_STRAF</name>
<gene>
    <name evidence="6" type="ORF">STAS_19309</name>
</gene>
<sequence length="372" mass="41766">MGIVKNLHMNKGEGENSYARNSTVQKEIIEFSSSVMEELVADSLRRTTPESMGIADLGCSSGPNTLMVVKKIINAAHLASLQMGSKLPELRISLNDLPGNDFNSLFLSLDDFYGSFKDEKVVGFDRCFVCGVAGSFYRRLFPKRSLHFVHSSSSLHWLSQVPPSLDKNSDKHKNKGKIYISETSSDCVSKAYLAQFRKDVLDFLRCRAQEIVGGGGMMISLMGRVSPNASAEVGCYQWELLAQALMSMVPQGLVHEEDIDSLNVPYYAPSPKEVRDIIQEEGSFVINHLEAFEINWDEGTERECHDYELKISSRGQRVAKTIRAVVEPMFESHFGKGLMDELFVRYGQLVDGYFSKTHPRHINLVISMTRKD</sequence>
<keyword evidence="3 6" id="KW-0808">Transferase</keyword>
<dbReference type="SUPFAM" id="SSF53335">
    <property type="entry name" value="S-adenosyl-L-methionine-dependent methyltransferases"/>
    <property type="match status" value="1"/>
</dbReference>
<dbReference type="Proteomes" id="UP000325081">
    <property type="component" value="Unassembled WGS sequence"/>
</dbReference>
<protein>
    <submittedName>
        <fullName evidence="6">S-adenosyl-L-methionine-dependentmethyltransferases superfamily protein</fullName>
    </submittedName>
</protein>
<comment type="caution">
    <text evidence="6">The sequence shown here is derived from an EMBL/GenBank/DDBJ whole genome shotgun (WGS) entry which is preliminary data.</text>
</comment>
<evidence type="ECO:0000256" key="5">
    <source>
        <dbReference type="ARBA" id="ARBA00022842"/>
    </source>
</evidence>
<dbReference type="Gene3D" id="3.40.50.150">
    <property type="entry name" value="Vaccinia Virus protein VP39"/>
    <property type="match status" value="1"/>
</dbReference>
<dbReference type="PANTHER" id="PTHR31009">
    <property type="entry name" value="S-ADENOSYL-L-METHIONINE:CARBOXYL METHYLTRANSFERASE FAMILY PROTEIN"/>
    <property type="match status" value="1"/>
</dbReference>
<reference evidence="7" key="1">
    <citation type="journal article" date="2019" name="Curr. Biol.">
        <title>Genome Sequence of Striga asiatica Provides Insight into the Evolution of Plant Parasitism.</title>
        <authorList>
            <person name="Yoshida S."/>
            <person name="Kim S."/>
            <person name="Wafula E.K."/>
            <person name="Tanskanen J."/>
            <person name="Kim Y.M."/>
            <person name="Honaas L."/>
            <person name="Yang Z."/>
            <person name="Spallek T."/>
            <person name="Conn C.E."/>
            <person name="Ichihashi Y."/>
            <person name="Cheong K."/>
            <person name="Cui S."/>
            <person name="Der J.P."/>
            <person name="Gundlach H."/>
            <person name="Jiao Y."/>
            <person name="Hori C."/>
            <person name="Ishida J.K."/>
            <person name="Kasahara H."/>
            <person name="Kiba T."/>
            <person name="Kim M.S."/>
            <person name="Koo N."/>
            <person name="Laohavisit A."/>
            <person name="Lee Y.H."/>
            <person name="Lumba S."/>
            <person name="McCourt P."/>
            <person name="Mortimer J.C."/>
            <person name="Mutuku J.M."/>
            <person name="Nomura T."/>
            <person name="Sasaki-Sekimoto Y."/>
            <person name="Seto Y."/>
            <person name="Wang Y."/>
            <person name="Wakatake T."/>
            <person name="Sakakibara H."/>
            <person name="Demura T."/>
            <person name="Yamaguchi S."/>
            <person name="Yoneyama K."/>
            <person name="Manabe R.I."/>
            <person name="Nelson D.C."/>
            <person name="Schulman A.H."/>
            <person name="Timko M.P."/>
            <person name="dePamphilis C.W."/>
            <person name="Choi D."/>
            <person name="Shirasu K."/>
        </authorList>
    </citation>
    <scope>NUCLEOTIDE SEQUENCE [LARGE SCALE GENOMIC DNA]</scope>
    <source>
        <strain evidence="7">cv. UVA1</strain>
    </source>
</reference>
<dbReference type="Pfam" id="PF03492">
    <property type="entry name" value="Methyltransf_7"/>
    <property type="match status" value="1"/>
</dbReference>
<dbReference type="EMBL" id="BKCP01006382">
    <property type="protein sequence ID" value="GER42519.1"/>
    <property type="molecule type" value="Genomic_DNA"/>
</dbReference>
<evidence type="ECO:0000256" key="3">
    <source>
        <dbReference type="ARBA" id="ARBA00022679"/>
    </source>
</evidence>
<dbReference type="InterPro" id="IPR029063">
    <property type="entry name" value="SAM-dependent_MTases_sf"/>
</dbReference>
<keyword evidence="5" id="KW-0460">Magnesium</keyword>
<dbReference type="OrthoDB" id="1523883at2759"/>
<dbReference type="GO" id="GO:0032259">
    <property type="term" value="P:methylation"/>
    <property type="evidence" value="ECO:0007669"/>
    <property type="project" value="UniProtKB-KW"/>
</dbReference>
<evidence type="ECO:0000256" key="1">
    <source>
        <dbReference type="ARBA" id="ARBA00007967"/>
    </source>
</evidence>
<evidence type="ECO:0000313" key="7">
    <source>
        <dbReference type="Proteomes" id="UP000325081"/>
    </source>
</evidence>
<comment type="similarity">
    <text evidence="1">Belongs to the methyltransferase superfamily. Type-7 methyltransferase family.</text>
</comment>
<dbReference type="AlphaFoldDB" id="A0A5A7QB97"/>
<dbReference type="GO" id="GO:0046872">
    <property type="term" value="F:metal ion binding"/>
    <property type="evidence" value="ECO:0007669"/>
    <property type="project" value="UniProtKB-KW"/>
</dbReference>
<dbReference type="InterPro" id="IPR005299">
    <property type="entry name" value="MeTrfase_7"/>
</dbReference>
<keyword evidence="4" id="KW-0479">Metal-binding</keyword>
<dbReference type="GO" id="GO:0008168">
    <property type="term" value="F:methyltransferase activity"/>
    <property type="evidence" value="ECO:0007669"/>
    <property type="project" value="UniProtKB-KW"/>
</dbReference>
<keyword evidence="2 6" id="KW-0489">Methyltransferase</keyword>
<keyword evidence="7" id="KW-1185">Reference proteome</keyword>
<evidence type="ECO:0000256" key="2">
    <source>
        <dbReference type="ARBA" id="ARBA00022603"/>
    </source>
</evidence>
<dbReference type="InterPro" id="IPR042086">
    <property type="entry name" value="MeTrfase_capping"/>
</dbReference>
<proteinExistence type="inferred from homology"/>